<evidence type="ECO:0000256" key="4">
    <source>
        <dbReference type="SAM" id="Coils"/>
    </source>
</evidence>
<dbReference type="InterPro" id="IPR058625">
    <property type="entry name" value="MdtA-like_BSH"/>
</dbReference>
<comment type="subcellular location">
    <subcellularLocation>
        <location evidence="1">Cell envelope</location>
    </subcellularLocation>
</comment>
<evidence type="ECO:0000313" key="10">
    <source>
        <dbReference type="EMBL" id="WOT04451.1"/>
    </source>
</evidence>
<dbReference type="Proteomes" id="UP001529491">
    <property type="component" value="Chromosome"/>
</dbReference>
<evidence type="ECO:0000256" key="3">
    <source>
        <dbReference type="ARBA" id="ARBA00023054"/>
    </source>
</evidence>
<keyword evidence="6" id="KW-0732">Signal</keyword>
<keyword evidence="11" id="KW-1185">Reference proteome</keyword>
<dbReference type="EMBL" id="CP136522">
    <property type="protein sequence ID" value="WOT04451.1"/>
    <property type="molecule type" value="Genomic_DNA"/>
</dbReference>
<sequence length="456" mass="49819">MKRLLLVIAAALMLSAYWFFTTTDAVTPESSSYRTETIGKGDISNSVSATGTLAAVDDVIVGAQLSGQITEVYVDFNDTVQAGQLLAQIDPRTFAAKVAQAKAQVNKTQADIALQKIAIERAKVTLNKAKRDLARGEKLALSNNISEDELDVFRTSADQYQLDLQQGQAQLNVLNATLASNKASLEQDQIELNRTEIRAPIDGFVISRTIEAGATVASSLNTPELFQLAKDLSIMEIEAYIDESDIGQLKEQQRVNFNVDAFPDRKFRGQITQIRRSPQSTSGVVSYTVIISANNRDGELLPGMTANLDISIDSVRGIQRVSNAALRLATRLKDESAEQRRGPQTLLAGLDLSEEQKQLLESKMPKRPEGRGPGVSEQQRQRVQQALDDVLTDAQKELRLAMQSGKIKLATLLLLRDGKQVSVPVQIGITDGQYTELLKPDLTGEQVITQIKAGSL</sequence>
<dbReference type="Pfam" id="PF25876">
    <property type="entry name" value="HH_MFP_RND"/>
    <property type="match status" value="1"/>
</dbReference>
<dbReference type="Pfam" id="PF25990">
    <property type="entry name" value="Beta-barrel_YknX"/>
    <property type="match status" value="1"/>
</dbReference>
<evidence type="ECO:0000256" key="5">
    <source>
        <dbReference type="SAM" id="MobiDB-lite"/>
    </source>
</evidence>
<evidence type="ECO:0000256" key="1">
    <source>
        <dbReference type="ARBA" id="ARBA00004196"/>
    </source>
</evidence>
<evidence type="ECO:0000259" key="8">
    <source>
        <dbReference type="Pfam" id="PF25917"/>
    </source>
</evidence>
<dbReference type="InterPro" id="IPR050465">
    <property type="entry name" value="UPF0194_transport"/>
</dbReference>
<feature type="domain" description="Multidrug resistance protein MdtA-like barrel-sandwich hybrid" evidence="8">
    <location>
        <begin position="59"/>
        <end position="222"/>
    </location>
</feature>
<dbReference type="NCBIfam" id="TIGR01730">
    <property type="entry name" value="RND_mfp"/>
    <property type="match status" value="1"/>
</dbReference>
<protein>
    <submittedName>
        <fullName evidence="10">Efflux RND transporter periplasmic adaptor subunit</fullName>
    </submittedName>
</protein>
<feature type="compositionally biased region" description="Basic and acidic residues" evidence="5">
    <location>
        <begin position="361"/>
        <end position="370"/>
    </location>
</feature>
<keyword evidence="3 4" id="KW-0175">Coiled coil</keyword>
<evidence type="ECO:0000256" key="6">
    <source>
        <dbReference type="SAM" id="SignalP"/>
    </source>
</evidence>
<evidence type="ECO:0000313" key="11">
    <source>
        <dbReference type="Proteomes" id="UP001529491"/>
    </source>
</evidence>
<accession>A0ABZ0JY23</accession>
<gene>
    <name evidence="10" type="ORF">RGE70_14130</name>
</gene>
<dbReference type="InterPro" id="IPR058624">
    <property type="entry name" value="MdtA-like_HH"/>
</dbReference>
<feature type="coiled-coil region" evidence="4">
    <location>
        <begin position="119"/>
        <end position="177"/>
    </location>
</feature>
<evidence type="ECO:0000259" key="7">
    <source>
        <dbReference type="Pfam" id="PF25876"/>
    </source>
</evidence>
<reference evidence="10 11" key="1">
    <citation type="submission" date="2023-10" db="EMBL/GenBank/DDBJ databases">
        <title>Complete genome sequence of Shewanella sp. DAU334.</title>
        <authorList>
            <person name="Lee Y.-S."/>
            <person name="Jeong H.-R."/>
            <person name="Hwang E.-J."/>
            <person name="Choi Y.-L."/>
            <person name="Kim G.-D."/>
        </authorList>
    </citation>
    <scope>NUCLEOTIDE SEQUENCE [LARGE SCALE GENOMIC DNA]</scope>
    <source>
        <strain evidence="10 11">DAU334</strain>
    </source>
</reference>
<feature type="domain" description="Multidrug resistance protein MdtA-like alpha-helical hairpin" evidence="7">
    <location>
        <begin position="121"/>
        <end position="193"/>
    </location>
</feature>
<dbReference type="Gene3D" id="2.40.50.100">
    <property type="match status" value="2"/>
</dbReference>
<organism evidence="10 11">
    <name type="scientific">Shewanella youngdeokensis</name>
    <dbReference type="NCBI Taxonomy" id="2999068"/>
    <lineage>
        <taxon>Bacteria</taxon>
        <taxon>Pseudomonadati</taxon>
        <taxon>Pseudomonadota</taxon>
        <taxon>Gammaproteobacteria</taxon>
        <taxon>Alteromonadales</taxon>
        <taxon>Shewanellaceae</taxon>
        <taxon>Shewanella</taxon>
    </lineage>
</organism>
<evidence type="ECO:0000259" key="9">
    <source>
        <dbReference type="Pfam" id="PF25990"/>
    </source>
</evidence>
<dbReference type="InterPro" id="IPR006143">
    <property type="entry name" value="RND_pump_MFP"/>
</dbReference>
<evidence type="ECO:0000256" key="2">
    <source>
        <dbReference type="ARBA" id="ARBA00009477"/>
    </source>
</evidence>
<feature type="domain" description="YknX-like beta-barrel" evidence="9">
    <location>
        <begin position="235"/>
        <end position="310"/>
    </location>
</feature>
<proteinExistence type="inferred from homology"/>
<feature type="signal peptide" evidence="6">
    <location>
        <begin position="1"/>
        <end position="20"/>
    </location>
</feature>
<name>A0ABZ0JY23_9GAMM</name>
<comment type="similarity">
    <text evidence="2">Belongs to the membrane fusion protein (MFP) (TC 8.A.1) family.</text>
</comment>
<dbReference type="PANTHER" id="PTHR32347">
    <property type="entry name" value="EFFLUX SYSTEM COMPONENT YKNX-RELATED"/>
    <property type="match status" value="1"/>
</dbReference>
<dbReference type="SUPFAM" id="SSF111369">
    <property type="entry name" value="HlyD-like secretion proteins"/>
    <property type="match status" value="1"/>
</dbReference>
<dbReference type="Gene3D" id="2.40.30.170">
    <property type="match status" value="1"/>
</dbReference>
<feature type="chain" id="PRO_5046684482" evidence="6">
    <location>
        <begin position="21"/>
        <end position="456"/>
    </location>
</feature>
<dbReference type="PANTHER" id="PTHR32347:SF14">
    <property type="entry name" value="EFFLUX SYSTEM COMPONENT YKNX-RELATED"/>
    <property type="match status" value="1"/>
</dbReference>
<feature type="region of interest" description="Disordered" evidence="5">
    <location>
        <begin position="361"/>
        <end position="380"/>
    </location>
</feature>
<dbReference type="Pfam" id="PF25917">
    <property type="entry name" value="BSH_RND"/>
    <property type="match status" value="1"/>
</dbReference>
<dbReference type="InterPro" id="IPR058636">
    <property type="entry name" value="Beta-barrel_YknX"/>
</dbReference>
<dbReference type="RefSeq" id="WP_310472080.1">
    <property type="nucleotide sequence ID" value="NZ_CP136522.1"/>
</dbReference>